<dbReference type="InterPro" id="IPR020556">
    <property type="entry name" value="Amidase_CS"/>
</dbReference>
<name>A0A399FAT8_9DEIN</name>
<gene>
    <name evidence="2" type="primary">amiD_1</name>
    <name evidence="2" type="ORF">Mgrana_02348</name>
</gene>
<dbReference type="EC" id="3.5.1.4" evidence="2"/>
<dbReference type="InterPro" id="IPR023631">
    <property type="entry name" value="Amidase_dom"/>
</dbReference>
<comment type="caution">
    <text evidence="2">The sequence shown here is derived from an EMBL/GenBank/DDBJ whole genome shotgun (WGS) entry which is preliminary data.</text>
</comment>
<accession>A0A399FAT8</accession>
<feature type="domain" description="Amidase" evidence="1">
    <location>
        <begin position="24"/>
        <end position="425"/>
    </location>
</feature>
<evidence type="ECO:0000313" key="3">
    <source>
        <dbReference type="Proteomes" id="UP000266178"/>
    </source>
</evidence>
<dbReference type="PROSITE" id="PS00571">
    <property type="entry name" value="AMIDASES"/>
    <property type="match status" value="1"/>
</dbReference>
<dbReference type="Pfam" id="PF01425">
    <property type="entry name" value="Amidase"/>
    <property type="match status" value="1"/>
</dbReference>
<dbReference type="OrthoDB" id="9811471at2"/>
<dbReference type="Gene3D" id="3.90.1300.10">
    <property type="entry name" value="Amidase signature (AS) domain"/>
    <property type="match status" value="1"/>
</dbReference>
<dbReference type="GO" id="GO:0004040">
    <property type="term" value="F:amidase activity"/>
    <property type="evidence" value="ECO:0007669"/>
    <property type="project" value="UniProtKB-EC"/>
</dbReference>
<organism evidence="2 3">
    <name type="scientific">Meiothermus granaticius NBRC 107808</name>
    <dbReference type="NCBI Taxonomy" id="1227551"/>
    <lineage>
        <taxon>Bacteria</taxon>
        <taxon>Thermotogati</taxon>
        <taxon>Deinococcota</taxon>
        <taxon>Deinococci</taxon>
        <taxon>Thermales</taxon>
        <taxon>Thermaceae</taxon>
        <taxon>Meiothermus</taxon>
    </lineage>
</organism>
<dbReference type="InterPro" id="IPR036928">
    <property type="entry name" value="AS_sf"/>
</dbReference>
<evidence type="ECO:0000313" key="2">
    <source>
        <dbReference type="EMBL" id="RIH91771.1"/>
    </source>
</evidence>
<dbReference type="PANTHER" id="PTHR11895">
    <property type="entry name" value="TRANSAMIDASE"/>
    <property type="match status" value="1"/>
</dbReference>
<evidence type="ECO:0000259" key="1">
    <source>
        <dbReference type="Pfam" id="PF01425"/>
    </source>
</evidence>
<dbReference type="AlphaFoldDB" id="A0A399FAT8"/>
<protein>
    <submittedName>
        <fullName evidence="2">Putative amidase AmiD</fullName>
        <ecNumber evidence="2">3.5.1.4</ecNumber>
    </submittedName>
</protein>
<keyword evidence="3" id="KW-1185">Reference proteome</keyword>
<dbReference type="RefSeq" id="WP_119357815.1">
    <property type="nucleotide sequence ID" value="NZ_BJXM01000021.1"/>
</dbReference>
<dbReference type="SUPFAM" id="SSF75304">
    <property type="entry name" value="Amidase signature (AS) enzymes"/>
    <property type="match status" value="1"/>
</dbReference>
<dbReference type="Proteomes" id="UP000266178">
    <property type="component" value="Unassembled WGS sequence"/>
</dbReference>
<dbReference type="EMBL" id="QWLB01000033">
    <property type="protein sequence ID" value="RIH91771.1"/>
    <property type="molecule type" value="Genomic_DNA"/>
</dbReference>
<dbReference type="InterPro" id="IPR000120">
    <property type="entry name" value="Amidase"/>
</dbReference>
<reference evidence="2 3" key="1">
    <citation type="submission" date="2018-08" db="EMBL/GenBank/DDBJ databases">
        <title>Meiothermus granaticius genome AF-68 sequencing project.</title>
        <authorList>
            <person name="Da Costa M.S."/>
            <person name="Albuquerque L."/>
            <person name="Raposo P."/>
            <person name="Froufe H.J.C."/>
            <person name="Barroso C.S."/>
            <person name="Egas C."/>
        </authorList>
    </citation>
    <scope>NUCLEOTIDE SEQUENCE [LARGE SCALE GENOMIC DNA]</scope>
    <source>
        <strain evidence="2 3">AF-68</strain>
    </source>
</reference>
<proteinExistence type="predicted"/>
<keyword evidence="2" id="KW-0378">Hydrolase</keyword>
<sequence>MELLTLSIAEVGRRFRSGELSPVELTELTLQRIEALNPRLNAFITVTPSKALEGAQRAEQELRSGLDRGPLHGIPIALKDLIETAGIRTTCGSKILRDHIPQQTALLARHLEAAGAVLVGKTNLLEFAYGIVHPEYGQTNNPWNPLRTSGGSSGGSAAAVAAGLCFAAVGTETGGSIRIPASYCGVAGLKPTYGRVSLEGVFPLSWSLDHAGPLARSSEDARLLLEGMLGEPLPAVEVELGQLRFGVIQRQGPEVEPEVLEVFDAACRRLEAAGAAVQEVRIADLELADTALLNVLLPEASLVHQRWIAERPEDYAPFTRIQIELGFTLSAMAHLRAQQFRRHLTRQFLQALHRVDVLISPSVAWVAPQEDPVVAGQAGSAEGRRSAPHNLTGLPALSINAGFGAQGLPVGLQVIGRPQAEAFVLGVGTALERLLPEAQKTPPLA</sequence>
<dbReference type="PANTHER" id="PTHR11895:SF176">
    <property type="entry name" value="AMIDASE AMID-RELATED"/>
    <property type="match status" value="1"/>
</dbReference>